<proteinExistence type="predicted"/>
<dbReference type="Proteomes" id="UP000651057">
    <property type="component" value="Unassembled WGS sequence"/>
</dbReference>
<evidence type="ECO:0000313" key="2">
    <source>
        <dbReference type="Proteomes" id="UP000651057"/>
    </source>
</evidence>
<dbReference type="AlphaFoldDB" id="A0A937A1Y2"/>
<name>A0A937A1Y2_9FLAO</name>
<dbReference type="EMBL" id="JAERQJ010000015">
    <property type="protein sequence ID" value="MBL0685980.1"/>
    <property type="molecule type" value="Genomic_DNA"/>
</dbReference>
<sequence length="105" mass="12617">MLKSFYGIYNNYGFASKKTFVYNNNGDKTEIVEYNVDDSIKERKDFKYNDNRDRTHTKTFNPDGVLINSNESNYVLDQKSNWIKSTDYRNGNRSRVWTHEIEYFE</sequence>
<reference evidence="1" key="1">
    <citation type="submission" date="2021-01" db="EMBL/GenBank/DDBJ databases">
        <authorList>
            <person name="Zhong Y.L."/>
        </authorList>
    </citation>
    <scope>NUCLEOTIDE SEQUENCE</scope>
    <source>
        <strain evidence="1">KCTC 23302</strain>
    </source>
</reference>
<accession>A0A937A1Y2</accession>
<keyword evidence="2" id="KW-1185">Reference proteome</keyword>
<gene>
    <name evidence="1" type="ORF">JJQ60_20805</name>
</gene>
<dbReference type="RefSeq" id="WP_201924468.1">
    <property type="nucleotide sequence ID" value="NZ_BAABAX010000016.1"/>
</dbReference>
<protein>
    <submittedName>
        <fullName evidence="1">Uncharacterized protein</fullName>
    </submittedName>
</protein>
<evidence type="ECO:0000313" key="1">
    <source>
        <dbReference type="EMBL" id="MBL0685980.1"/>
    </source>
</evidence>
<organism evidence="1 2">
    <name type="scientific">Aquimarina mytili</name>
    <dbReference type="NCBI Taxonomy" id="874423"/>
    <lineage>
        <taxon>Bacteria</taxon>
        <taxon>Pseudomonadati</taxon>
        <taxon>Bacteroidota</taxon>
        <taxon>Flavobacteriia</taxon>
        <taxon>Flavobacteriales</taxon>
        <taxon>Flavobacteriaceae</taxon>
        <taxon>Aquimarina</taxon>
    </lineage>
</organism>
<comment type="caution">
    <text evidence="1">The sequence shown here is derived from an EMBL/GenBank/DDBJ whole genome shotgun (WGS) entry which is preliminary data.</text>
</comment>